<feature type="compositionally biased region" description="Polar residues" evidence="2">
    <location>
        <begin position="46"/>
        <end position="57"/>
    </location>
</feature>
<evidence type="ECO:0000256" key="2">
    <source>
        <dbReference type="SAM" id="MobiDB-lite"/>
    </source>
</evidence>
<accession>A0A1I8P308</accession>
<dbReference type="PANTHER" id="PTHR13225:SF3">
    <property type="entry name" value="UPF0489 PROTEIN C5ORF22"/>
    <property type="match status" value="1"/>
</dbReference>
<dbReference type="AlphaFoldDB" id="A0A1I8P308"/>
<name>A0A1I8P308_STOCA</name>
<dbReference type="InterPro" id="IPR024131">
    <property type="entry name" value="UPF0489"/>
</dbReference>
<evidence type="ECO:0000256" key="1">
    <source>
        <dbReference type="ARBA" id="ARBA00007099"/>
    </source>
</evidence>
<protein>
    <submittedName>
        <fullName evidence="3">Uncharacterized protein</fullName>
    </submittedName>
</protein>
<dbReference type="Proteomes" id="UP000095300">
    <property type="component" value="Unassembled WGS sequence"/>
</dbReference>
<dbReference type="Pfam" id="PF12640">
    <property type="entry name" value="UPF0489"/>
    <property type="match status" value="1"/>
</dbReference>
<proteinExistence type="inferred from homology"/>
<reference evidence="3" key="1">
    <citation type="submission" date="2020-05" db="UniProtKB">
        <authorList>
            <consortium name="EnsemblMetazoa"/>
        </authorList>
    </citation>
    <scope>IDENTIFICATION</scope>
    <source>
        <strain evidence="3">USDA</strain>
    </source>
</reference>
<dbReference type="VEuPathDB" id="VectorBase:SCAU004395"/>
<evidence type="ECO:0000313" key="3">
    <source>
        <dbReference type="EnsemblMetazoa" id="SCAU004395-PA"/>
    </source>
</evidence>
<feature type="region of interest" description="Disordered" evidence="2">
    <location>
        <begin position="1"/>
        <end position="57"/>
    </location>
</feature>
<comment type="similarity">
    <text evidence="1">Belongs to the UPF0489 family.</text>
</comment>
<keyword evidence="4" id="KW-1185">Reference proteome</keyword>
<evidence type="ECO:0000313" key="4">
    <source>
        <dbReference type="Proteomes" id="UP000095300"/>
    </source>
</evidence>
<dbReference type="EnsemblMetazoa" id="SCAU004395-RA">
    <property type="protein sequence ID" value="SCAU004395-PA"/>
    <property type="gene ID" value="SCAU004395"/>
</dbReference>
<dbReference type="STRING" id="35570.A0A1I8P308"/>
<dbReference type="PANTHER" id="PTHR13225">
    <property type="entry name" value="MISEXPRESSION SUPPRESSOR OF RAS 6"/>
    <property type="match status" value="1"/>
</dbReference>
<organism evidence="3 4">
    <name type="scientific">Stomoxys calcitrans</name>
    <name type="common">Stable fly</name>
    <name type="synonym">Conops calcitrans</name>
    <dbReference type="NCBI Taxonomy" id="35570"/>
    <lineage>
        <taxon>Eukaryota</taxon>
        <taxon>Metazoa</taxon>
        <taxon>Ecdysozoa</taxon>
        <taxon>Arthropoda</taxon>
        <taxon>Hexapoda</taxon>
        <taxon>Insecta</taxon>
        <taxon>Pterygota</taxon>
        <taxon>Neoptera</taxon>
        <taxon>Endopterygota</taxon>
        <taxon>Diptera</taxon>
        <taxon>Brachycera</taxon>
        <taxon>Muscomorpha</taxon>
        <taxon>Muscoidea</taxon>
        <taxon>Muscidae</taxon>
        <taxon>Stomoxys</taxon>
    </lineage>
</organism>
<sequence length="481" mass="55763">MNDVRIFAKKKMKNTKSESFNEEPESSEEPLRKRKKSSDEKDSENKMSTTADESQQDALVTSTVGLRRFKRIPIFIVDYHNDVLEFIYRCLATRHLPLENNTLLHFDSHPDMVISREIPASSAYDKETMLAELSIENWIMPACFAGHFNRVIWVKNSWCHQMPEGKYNFKVGHKEDKISVDCCLDYFISEGNYCQTAELEQPRDMELHVINNDTGKVPDPKQLLAPEDAANYILDIDLDFFSTSNPFLEIYKDANCYEQLSQIFHFESATESTAVGTTEKRKLQLEALKGVFEYLEEKRSFEGIEKPDTDVISKEVFDKIVALAESLQKCYADDEIDWLLIFDSGSTTDTNGLPHHISTESELETYYGQFKKFLTQLPHTPVLITMACSAEDDYCPRNQVSCIQEKVVQILKEVFGEKVHDKPILHYMDDEWDVMKLYCPRNQVSCIQEKVVQILKEVFGEKVHDKPILHYMDDEWDVMKL</sequence>